<evidence type="ECO:0000256" key="11">
    <source>
        <dbReference type="HAMAP-Rule" id="MF_00165"/>
    </source>
</evidence>
<evidence type="ECO:0000256" key="10">
    <source>
        <dbReference type="ARBA" id="ARBA00057735"/>
    </source>
</evidence>
<keyword evidence="7 11" id="KW-0418">Kinase</keyword>
<dbReference type="AlphaFoldDB" id="A0A269TIL4"/>
<dbReference type="Gene3D" id="3.40.50.300">
    <property type="entry name" value="P-loop containing nucleotide triphosphate hydrolases"/>
    <property type="match status" value="1"/>
</dbReference>
<protein>
    <recommendedName>
        <fullName evidence="3 11">Thymidylate kinase</fullName>
        <ecNumber evidence="2 11">2.7.4.9</ecNumber>
    </recommendedName>
    <alternativeName>
        <fullName evidence="11">dTMP kinase</fullName>
    </alternativeName>
</protein>
<keyword evidence="6 11" id="KW-0547">Nucleotide-binding</keyword>
<gene>
    <name evidence="11 13" type="primary">tmk</name>
    <name evidence="13" type="ORF">CJJ23_02700</name>
</gene>
<keyword evidence="4 11" id="KW-0808">Transferase</keyword>
<dbReference type="GO" id="GO:0006227">
    <property type="term" value="P:dUDP biosynthetic process"/>
    <property type="evidence" value="ECO:0007669"/>
    <property type="project" value="TreeGrafter"/>
</dbReference>
<dbReference type="EC" id="2.7.4.9" evidence="2 11"/>
<evidence type="ECO:0000256" key="3">
    <source>
        <dbReference type="ARBA" id="ARBA00017144"/>
    </source>
</evidence>
<accession>A0A269TIL4</accession>
<dbReference type="InterPro" id="IPR039430">
    <property type="entry name" value="Thymidylate_kin-like_dom"/>
</dbReference>
<dbReference type="InterPro" id="IPR018094">
    <property type="entry name" value="Thymidylate_kinase"/>
</dbReference>
<feature type="domain" description="Thymidylate kinase-like" evidence="12">
    <location>
        <begin position="5"/>
        <end position="194"/>
    </location>
</feature>
<dbReference type="GO" id="GO:0005829">
    <property type="term" value="C:cytosol"/>
    <property type="evidence" value="ECO:0007669"/>
    <property type="project" value="TreeGrafter"/>
</dbReference>
<keyword evidence="8 11" id="KW-0067">ATP-binding</keyword>
<comment type="similarity">
    <text evidence="1 11">Belongs to the thymidylate kinase family.</text>
</comment>
<evidence type="ECO:0000256" key="1">
    <source>
        <dbReference type="ARBA" id="ARBA00009776"/>
    </source>
</evidence>
<dbReference type="HAMAP" id="MF_00165">
    <property type="entry name" value="Thymidylate_kinase"/>
    <property type="match status" value="1"/>
</dbReference>
<dbReference type="GO" id="GO:0005524">
    <property type="term" value="F:ATP binding"/>
    <property type="evidence" value="ECO:0007669"/>
    <property type="project" value="UniProtKB-UniRule"/>
</dbReference>
<feature type="binding site" evidence="11">
    <location>
        <begin position="7"/>
        <end position="14"/>
    </location>
    <ligand>
        <name>ATP</name>
        <dbReference type="ChEBI" id="CHEBI:30616"/>
    </ligand>
</feature>
<dbReference type="RefSeq" id="WP_095334828.1">
    <property type="nucleotide sequence ID" value="NZ_NQNY01000007.1"/>
</dbReference>
<dbReference type="GO" id="GO:0006233">
    <property type="term" value="P:dTDP biosynthetic process"/>
    <property type="evidence" value="ECO:0007669"/>
    <property type="project" value="InterPro"/>
</dbReference>
<evidence type="ECO:0000313" key="13">
    <source>
        <dbReference type="EMBL" id="PAK21322.1"/>
    </source>
</evidence>
<comment type="function">
    <text evidence="10 11">Phosphorylation of dTMP to form dTDP in both de novo and salvage pathways of dTTP synthesis.</text>
</comment>
<comment type="catalytic activity">
    <reaction evidence="9 11">
        <text>dTMP + ATP = dTDP + ADP</text>
        <dbReference type="Rhea" id="RHEA:13517"/>
        <dbReference type="ChEBI" id="CHEBI:30616"/>
        <dbReference type="ChEBI" id="CHEBI:58369"/>
        <dbReference type="ChEBI" id="CHEBI:63528"/>
        <dbReference type="ChEBI" id="CHEBI:456216"/>
        <dbReference type="EC" id="2.7.4.9"/>
    </reaction>
</comment>
<dbReference type="InterPro" id="IPR027417">
    <property type="entry name" value="P-loop_NTPase"/>
</dbReference>
<keyword evidence="5 11" id="KW-0545">Nucleotide biosynthesis</keyword>
<evidence type="ECO:0000256" key="8">
    <source>
        <dbReference type="ARBA" id="ARBA00022840"/>
    </source>
</evidence>
<dbReference type="Pfam" id="PF02223">
    <property type="entry name" value="Thymidylate_kin"/>
    <property type="match status" value="1"/>
</dbReference>
<proteinExistence type="inferred from homology"/>
<comment type="caution">
    <text evidence="13">The sequence shown here is derived from an EMBL/GenBank/DDBJ whole genome shotgun (WGS) entry which is preliminary data.</text>
</comment>
<dbReference type="FunFam" id="3.40.50.300:FF:000225">
    <property type="entry name" value="Thymidylate kinase"/>
    <property type="match status" value="1"/>
</dbReference>
<dbReference type="Proteomes" id="UP000216943">
    <property type="component" value="Unassembled WGS sequence"/>
</dbReference>
<evidence type="ECO:0000256" key="5">
    <source>
        <dbReference type="ARBA" id="ARBA00022727"/>
    </source>
</evidence>
<evidence type="ECO:0000256" key="2">
    <source>
        <dbReference type="ARBA" id="ARBA00012980"/>
    </source>
</evidence>
<dbReference type="PANTHER" id="PTHR10344">
    <property type="entry name" value="THYMIDYLATE KINASE"/>
    <property type="match status" value="1"/>
</dbReference>
<sequence length="211" mass="24663">MLITLEGLDGSGKTTIANSIFNELVGLGLEKNFIFTREPGGAGIIEAEKIREVILDSHSRLSNISEALLYSASRRIHIDRVIEPNYENKIIICDRYIDSFYAYQGYGRELGIKWTKDLTELVIGKYKPDLTIFIDITYEETRNRREKRETTDRLETQSQDFYKRTYEGYWKLINEDRERFLVIDGKLSVEEIVKIIMDKIKTLDKFKKMGK</sequence>
<reference evidence="14" key="1">
    <citation type="submission" date="2017-08" db="EMBL/GenBank/DDBJ databases">
        <authorList>
            <person name="Alvarez-Ponce D."/>
            <person name="Weitzman C.L."/>
            <person name="Tillett R.L."/>
            <person name="Sandmeier F.C."/>
            <person name="Tracy C.R."/>
        </authorList>
    </citation>
    <scope>NUCLEOTIDE SEQUENCE [LARGE SCALE GENOMIC DNA]</scope>
    <source>
        <strain evidence="14">723</strain>
    </source>
</reference>
<name>A0A269TIL4_9BACT</name>
<evidence type="ECO:0000259" key="12">
    <source>
        <dbReference type="Pfam" id="PF02223"/>
    </source>
</evidence>
<dbReference type="OrthoDB" id="9774907at2"/>
<evidence type="ECO:0000313" key="14">
    <source>
        <dbReference type="Proteomes" id="UP000216943"/>
    </source>
</evidence>
<dbReference type="GO" id="GO:0006235">
    <property type="term" value="P:dTTP biosynthetic process"/>
    <property type="evidence" value="ECO:0007669"/>
    <property type="project" value="UniProtKB-UniRule"/>
</dbReference>
<dbReference type="EMBL" id="NQNY01000007">
    <property type="protein sequence ID" value="PAK21322.1"/>
    <property type="molecule type" value="Genomic_DNA"/>
</dbReference>
<dbReference type="GO" id="GO:0004798">
    <property type="term" value="F:dTMP kinase activity"/>
    <property type="evidence" value="ECO:0007669"/>
    <property type="project" value="UniProtKB-UniRule"/>
</dbReference>
<evidence type="ECO:0000256" key="6">
    <source>
        <dbReference type="ARBA" id="ARBA00022741"/>
    </source>
</evidence>
<evidence type="ECO:0000256" key="4">
    <source>
        <dbReference type="ARBA" id="ARBA00022679"/>
    </source>
</evidence>
<dbReference type="SUPFAM" id="SSF52540">
    <property type="entry name" value="P-loop containing nucleoside triphosphate hydrolases"/>
    <property type="match status" value="1"/>
</dbReference>
<organism evidence="13 14">
    <name type="scientific">Mycoplasmopsis agassizii</name>
    <dbReference type="NCBI Taxonomy" id="33922"/>
    <lineage>
        <taxon>Bacteria</taxon>
        <taxon>Bacillati</taxon>
        <taxon>Mycoplasmatota</taxon>
        <taxon>Mycoplasmoidales</taxon>
        <taxon>Metamycoplasmataceae</taxon>
        <taxon>Mycoplasmopsis</taxon>
    </lineage>
</organism>
<evidence type="ECO:0000256" key="9">
    <source>
        <dbReference type="ARBA" id="ARBA00048743"/>
    </source>
</evidence>
<evidence type="ECO:0000256" key="7">
    <source>
        <dbReference type="ARBA" id="ARBA00022777"/>
    </source>
</evidence>
<dbReference type="CDD" id="cd01672">
    <property type="entry name" value="TMPK"/>
    <property type="match status" value="1"/>
</dbReference>
<dbReference type="NCBIfam" id="TIGR00041">
    <property type="entry name" value="DTMP_kinase"/>
    <property type="match status" value="1"/>
</dbReference>
<dbReference type="PANTHER" id="PTHR10344:SF4">
    <property type="entry name" value="UMP-CMP KINASE 2, MITOCHONDRIAL"/>
    <property type="match status" value="1"/>
</dbReference>